<name>A0A179H4N8_PURLI</name>
<dbReference type="EMBL" id="LSBH01000002">
    <property type="protein sequence ID" value="OAQ84473.1"/>
    <property type="molecule type" value="Genomic_DNA"/>
</dbReference>
<protein>
    <submittedName>
        <fullName evidence="2">Uncharacterized protein</fullName>
    </submittedName>
</protein>
<comment type="caution">
    <text evidence="2">The sequence shown here is derived from an EMBL/GenBank/DDBJ whole genome shotgun (WGS) entry which is preliminary data.</text>
</comment>
<evidence type="ECO:0000313" key="3">
    <source>
        <dbReference type="Proteomes" id="UP000078240"/>
    </source>
</evidence>
<dbReference type="AlphaFoldDB" id="A0A179H4N8"/>
<feature type="region of interest" description="Disordered" evidence="1">
    <location>
        <begin position="26"/>
        <end position="73"/>
    </location>
</feature>
<reference evidence="2 3" key="1">
    <citation type="submission" date="2016-01" db="EMBL/GenBank/DDBJ databases">
        <title>Biosynthesis of antibiotic leucinostatins and their inhibition on Phytophthora in bio-control Purpureocillium lilacinum.</title>
        <authorList>
            <person name="Wang G."/>
            <person name="Liu Z."/>
            <person name="Lin R."/>
            <person name="Li E."/>
            <person name="Mao Z."/>
            <person name="Ling J."/>
            <person name="Yin W."/>
            <person name="Xie B."/>
        </authorList>
    </citation>
    <scope>NUCLEOTIDE SEQUENCE [LARGE SCALE GENOMIC DNA]</scope>
    <source>
        <strain evidence="2">PLBJ-1</strain>
    </source>
</reference>
<accession>A0A179H4N8</accession>
<evidence type="ECO:0000313" key="2">
    <source>
        <dbReference type="EMBL" id="OAQ84473.1"/>
    </source>
</evidence>
<evidence type="ECO:0000256" key="1">
    <source>
        <dbReference type="SAM" id="MobiDB-lite"/>
    </source>
</evidence>
<proteinExistence type="predicted"/>
<gene>
    <name evidence="2" type="ORF">VFPBJ_03241</name>
</gene>
<dbReference type="Proteomes" id="UP000078240">
    <property type="component" value="Unassembled WGS sequence"/>
</dbReference>
<organism evidence="2 3">
    <name type="scientific">Purpureocillium lilacinum</name>
    <name type="common">Paecilomyces lilacinus</name>
    <dbReference type="NCBI Taxonomy" id="33203"/>
    <lineage>
        <taxon>Eukaryota</taxon>
        <taxon>Fungi</taxon>
        <taxon>Dikarya</taxon>
        <taxon>Ascomycota</taxon>
        <taxon>Pezizomycotina</taxon>
        <taxon>Sordariomycetes</taxon>
        <taxon>Hypocreomycetidae</taxon>
        <taxon>Hypocreales</taxon>
        <taxon>Ophiocordycipitaceae</taxon>
        <taxon>Purpureocillium</taxon>
    </lineage>
</organism>
<sequence>MAWIMRRRRHSVVAVPKRHLLLPRLIPDAGPSEVYDSEDGDADAGREGRGRATAASVPEIANPTPRGKEGAEW</sequence>